<proteinExistence type="predicted"/>
<evidence type="ECO:0000313" key="2">
    <source>
        <dbReference type="Proteomes" id="UP001054945"/>
    </source>
</evidence>
<name>A0AAV4QQH1_CAEEX</name>
<organism evidence="1 2">
    <name type="scientific">Caerostris extrusa</name>
    <name type="common">Bark spider</name>
    <name type="synonym">Caerostris bankana</name>
    <dbReference type="NCBI Taxonomy" id="172846"/>
    <lineage>
        <taxon>Eukaryota</taxon>
        <taxon>Metazoa</taxon>
        <taxon>Ecdysozoa</taxon>
        <taxon>Arthropoda</taxon>
        <taxon>Chelicerata</taxon>
        <taxon>Arachnida</taxon>
        <taxon>Araneae</taxon>
        <taxon>Araneomorphae</taxon>
        <taxon>Entelegynae</taxon>
        <taxon>Araneoidea</taxon>
        <taxon>Araneidae</taxon>
        <taxon>Caerostris</taxon>
    </lineage>
</organism>
<gene>
    <name evidence="1" type="ORF">CEXT_687811</name>
</gene>
<keyword evidence="2" id="KW-1185">Reference proteome</keyword>
<reference evidence="1 2" key="1">
    <citation type="submission" date="2021-06" db="EMBL/GenBank/DDBJ databases">
        <title>Caerostris extrusa draft genome.</title>
        <authorList>
            <person name="Kono N."/>
            <person name="Arakawa K."/>
        </authorList>
    </citation>
    <scope>NUCLEOTIDE SEQUENCE [LARGE SCALE GENOMIC DNA]</scope>
</reference>
<dbReference type="AlphaFoldDB" id="A0AAV4QQH1"/>
<comment type="caution">
    <text evidence="1">The sequence shown here is derived from an EMBL/GenBank/DDBJ whole genome shotgun (WGS) entry which is preliminary data.</text>
</comment>
<dbReference type="EMBL" id="BPLR01006649">
    <property type="protein sequence ID" value="GIY11455.1"/>
    <property type="molecule type" value="Genomic_DNA"/>
</dbReference>
<sequence>MARRFQAFRPWLINDRNATTVGFRQYACSNILSALGVNQPHKTLTFPTPFPSISLTLALWQGASDFGGGCTHSCLHTHPEIPGWQKRNDREIPLRKYNPGALLCVVTLKGGSRRLFPAFCL</sequence>
<protein>
    <submittedName>
        <fullName evidence="1">Uncharacterized protein</fullName>
    </submittedName>
</protein>
<evidence type="ECO:0000313" key="1">
    <source>
        <dbReference type="EMBL" id="GIY11455.1"/>
    </source>
</evidence>
<accession>A0AAV4QQH1</accession>
<dbReference type="Proteomes" id="UP001054945">
    <property type="component" value="Unassembled WGS sequence"/>
</dbReference>